<accession>A0A7W0AF91</accession>
<keyword evidence="1" id="KW-0813">Transport</keyword>
<name>A0A7W0AF91_9GAMM</name>
<dbReference type="PANTHER" id="PTHR35008:SF8">
    <property type="entry name" value="ALCOHOL DEHYDROGENASE CYTOCHROME C SUBUNIT"/>
    <property type="match status" value="1"/>
</dbReference>
<reference evidence="9 11" key="2">
    <citation type="submission" date="2020-07" db="EMBL/GenBank/DDBJ databases">
        <title>Identification of Halomonas strains.</title>
        <authorList>
            <person name="Xiao Z."/>
            <person name="Shen J."/>
        </authorList>
    </citation>
    <scope>NUCLEOTIDE SEQUENCE [LARGE SCALE GENOMIC DNA]</scope>
    <source>
        <strain evidence="9 11">DSM 17331</strain>
    </source>
</reference>
<evidence type="ECO:0000256" key="7">
    <source>
        <dbReference type="SAM" id="SignalP"/>
    </source>
</evidence>
<organism evidence="9 11">
    <name type="scientific">Billgrantia kenyensis</name>
    <dbReference type="NCBI Taxonomy" id="321266"/>
    <lineage>
        <taxon>Bacteria</taxon>
        <taxon>Pseudomonadati</taxon>
        <taxon>Pseudomonadota</taxon>
        <taxon>Gammaproteobacteria</taxon>
        <taxon>Oceanospirillales</taxon>
        <taxon>Halomonadaceae</taxon>
        <taxon>Billgrantia</taxon>
    </lineage>
</organism>
<proteinExistence type="predicted"/>
<reference evidence="10 12" key="1">
    <citation type="submission" date="2020-05" db="EMBL/GenBank/DDBJ databases">
        <title>Comparative genomic analysis of denitrifying bacteria from Halomonas genus.</title>
        <authorList>
            <person name="Wang L."/>
            <person name="Shao Z."/>
        </authorList>
    </citation>
    <scope>NUCLEOTIDE SEQUENCE [LARGE SCALE GENOMIC DNA]</scope>
    <source>
        <strain evidence="10 12">DSM 17331</strain>
    </source>
</reference>
<comment type="caution">
    <text evidence="9">The sequence shown here is derived from an EMBL/GenBank/DDBJ whole genome shotgun (WGS) entry which is preliminary data.</text>
</comment>
<dbReference type="InterPro" id="IPR008168">
    <property type="entry name" value="Cyt_C_IC"/>
</dbReference>
<feature type="signal peptide" evidence="7">
    <location>
        <begin position="1"/>
        <end position="34"/>
    </location>
</feature>
<evidence type="ECO:0000256" key="5">
    <source>
        <dbReference type="ARBA" id="ARBA00023004"/>
    </source>
</evidence>
<keyword evidence="7" id="KW-0732">Signal</keyword>
<dbReference type="SUPFAM" id="SSF46626">
    <property type="entry name" value="Cytochrome c"/>
    <property type="match status" value="1"/>
</dbReference>
<dbReference type="GO" id="GO:0020037">
    <property type="term" value="F:heme binding"/>
    <property type="evidence" value="ECO:0007669"/>
    <property type="project" value="InterPro"/>
</dbReference>
<dbReference type="GO" id="GO:0009055">
    <property type="term" value="F:electron transfer activity"/>
    <property type="evidence" value="ECO:0007669"/>
    <property type="project" value="InterPro"/>
</dbReference>
<dbReference type="Proteomes" id="UP000814353">
    <property type="component" value="Unassembled WGS sequence"/>
</dbReference>
<evidence type="ECO:0000256" key="2">
    <source>
        <dbReference type="ARBA" id="ARBA00022617"/>
    </source>
</evidence>
<evidence type="ECO:0000259" key="8">
    <source>
        <dbReference type="PROSITE" id="PS51007"/>
    </source>
</evidence>
<evidence type="ECO:0000256" key="1">
    <source>
        <dbReference type="ARBA" id="ARBA00022448"/>
    </source>
</evidence>
<evidence type="ECO:0000313" key="9">
    <source>
        <dbReference type="EMBL" id="MBA2780384.1"/>
    </source>
</evidence>
<feature type="domain" description="Cytochrome c" evidence="8">
    <location>
        <begin position="33"/>
        <end position="111"/>
    </location>
</feature>
<dbReference type="RefSeq" id="WP_181515855.1">
    <property type="nucleotide sequence ID" value="NZ_JABFUB010000021.1"/>
</dbReference>
<protein>
    <submittedName>
        <fullName evidence="9">Cytochrome c</fullName>
    </submittedName>
</protein>
<keyword evidence="2 6" id="KW-0349">Heme</keyword>
<dbReference type="AlphaFoldDB" id="A0A7W0AF91"/>
<keyword evidence="5 6" id="KW-0408">Iron</keyword>
<dbReference type="PROSITE" id="PS51007">
    <property type="entry name" value="CYTC"/>
    <property type="match status" value="1"/>
</dbReference>
<dbReference type="InterPro" id="IPR036909">
    <property type="entry name" value="Cyt_c-like_dom_sf"/>
</dbReference>
<keyword evidence="3 6" id="KW-0479">Metal-binding</keyword>
<feature type="chain" id="PRO_5031550555" evidence="7">
    <location>
        <begin position="35"/>
        <end position="138"/>
    </location>
</feature>
<dbReference type="GO" id="GO:0005506">
    <property type="term" value="F:iron ion binding"/>
    <property type="evidence" value="ECO:0007669"/>
    <property type="project" value="InterPro"/>
</dbReference>
<dbReference type="PRINTS" id="PR00605">
    <property type="entry name" value="CYTCHROMECIC"/>
</dbReference>
<dbReference type="PANTHER" id="PTHR35008">
    <property type="entry name" value="BLL4482 PROTEIN-RELATED"/>
    <property type="match status" value="1"/>
</dbReference>
<dbReference type="Gene3D" id="1.10.760.10">
    <property type="entry name" value="Cytochrome c-like domain"/>
    <property type="match status" value="1"/>
</dbReference>
<dbReference type="Pfam" id="PF13442">
    <property type="entry name" value="Cytochrome_CBB3"/>
    <property type="match status" value="1"/>
</dbReference>
<dbReference type="InterPro" id="IPR009056">
    <property type="entry name" value="Cyt_c-like_dom"/>
</dbReference>
<dbReference type="EMBL" id="JACEFT010000024">
    <property type="protein sequence ID" value="MBA2780384.1"/>
    <property type="molecule type" value="Genomic_DNA"/>
</dbReference>
<dbReference type="Proteomes" id="UP000518091">
    <property type="component" value="Unassembled WGS sequence"/>
</dbReference>
<evidence type="ECO:0000256" key="3">
    <source>
        <dbReference type="ARBA" id="ARBA00022723"/>
    </source>
</evidence>
<dbReference type="EMBL" id="JABFUB010000021">
    <property type="protein sequence ID" value="MCG6663408.1"/>
    <property type="molecule type" value="Genomic_DNA"/>
</dbReference>
<evidence type="ECO:0000256" key="4">
    <source>
        <dbReference type="ARBA" id="ARBA00022982"/>
    </source>
</evidence>
<dbReference type="InterPro" id="IPR051459">
    <property type="entry name" value="Cytochrome_c-type_DH"/>
</dbReference>
<evidence type="ECO:0000313" key="10">
    <source>
        <dbReference type="EMBL" id="MCG6663408.1"/>
    </source>
</evidence>
<keyword evidence="4" id="KW-0249">Electron transport</keyword>
<keyword evidence="12" id="KW-1185">Reference proteome</keyword>
<evidence type="ECO:0000256" key="6">
    <source>
        <dbReference type="PROSITE-ProRule" id="PRU00433"/>
    </source>
</evidence>
<gene>
    <name evidence="9" type="ORF">H1D44_15970</name>
    <name evidence="10" type="ORF">HOP48_17910</name>
</gene>
<evidence type="ECO:0000313" key="12">
    <source>
        <dbReference type="Proteomes" id="UP000814353"/>
    </source>
</evidence>
<evidence type="ECO:0000313" key="11">
    <source>
        <dbReference type="Proteomes" id="UP000518091"/>
    </source>
</evidence>
<sequence length="138" mass="14359">MNMNRLGAGPRLIRRTVLLSAVLAASGLTASAQAEPLGKAGYQLNCSACHMASGEGIPGAFPALADSSFVAGDARDVLRVIVYGRAGMPAFGDELSQDTLTAIVAYIREEFNATSTHLTAEDIASVTKTSAARMARED</sequence>